<dbReference type="Proteomes" id="UP000314980">
    <property type="component" value="Unassembled WGS sequence"/>
</dbReference>
<protein>
    <submittedName>
        <fullName evidence="1">Uncharacterized protein</fullName>
    </submittedName>
</protein>
<accession>A0A4W6CJG7</accession>
<name>A0A4W6CJG7_LATCA</name>
<dbReference type="InParanoid" id="A0A4W6CJG7"/>
<proteinExistence type="predicted"/>
<reference evidence="2" key="1">
    <citation type="submission" date="2015-09" db="EMBL/GenBank/DDBJ databases">
        <authorList>
            <person name="Sai Rama Sridatta P."/>
        </authorList>
    </citation>
    <scope>NUCLEOTIDE SEQUENCE [LARGE SCALE GENOMIC DNA]</scope>
</reference>
<reference evidence="1" key="3">
    <citation type="submission" date="2025-09" db="UniProtKB">
        <authorList>
            <consortium name="Ensembl"/>
        </authorList>
    </citation>
    <scope>IDENTIFICATION</scope>
</reference>
<organism evidence="1 2">
    <name type="scientific">Lates calcarifer</name>
    <name type="common">Barramundi</name>
    <name type="synonym">Holocentrus calcarifer</name>
    <dbReference type="NCBI Taxonomy" id="8187"/>
    <lineage>
        <taxon>Eukaryota</taxon>
        <taxon>Metazoa</taxon>
        <taxon>Chordata</taxon>
        <taxon>Craniata</taxon>
        <taxon>Vertebrata</taxon>
        <taxon>Euteleostomi</taxon>
        <taxon>Actinopterygii</taxon>
        <taxon>Neopterygii</taxon>
        <taxon>Teleostei</taxon>
        <taxon>Neoteleostei</taxon>
        <taxon>Acanthomorphata</taxon>
        <taxon>Carangaria</taxon>
        <taxon>Carangaria incertae sedis</taxon>
        <taxon>Centropomidae</taxon>
        <taxon>Lates</taxon>
    </lineage>
</organism>
<dbReference type="Ensembl" id="ENSLCAT00010012669.1">
    <property type="protein sequence ID" value="ENSLCAP00010012393.1"/>
    <property type="gene ID" value="ENSLCAG00010005874.1"/>
</dbReference>
<reference evidence="1" key="2">
    <citation type="submission" date="2025-08" db="UniProtKB">
        <authorList>
            <consortium name="Ensembl"/>
        </authorList>
    </citation>
    <scope>IDENTIFICATION</scope>
</reference>
<evidence type="ECO:0000313" key="2">
    <source>
        <dbReference type="Proteomes" id="UP000314980"/>
    </source>
</evidence>
<keyword evidence="2" id="KW-1185">Reference proteome</keyword>
<evidence type="ECO:0000313" key="1">
    <source>
        <dbReference type="Ensembl" id="ENSLCAP00010012393.1"/>
    </source>
</evidence>
<dbReference type="AlphaFoldDB" id="A0A4W6CJG7"/>
<sequence length="65" mass="7326">MAVTCKSSGRHKSLFITTMQNRNLNFNLTDKVWNVIPPLITDVAWKCVTAVSHDSAVRCCEELKC</sequence>